<sequence>MTLPSGWSAQKLAEFLAAVSSYATEYSAADGAVERVAESLDAEVVAVVTPGAAVAAIGYPEGAVPVAELVAVARGHRRELTVPGAGSRPAAVVELEHPPGARMVVARSGPPLSPDETGLLHAMARVTSMALRMIRSLDDERALRRESQRKSAENARLLETLTEHQVRLERLAAEQAALRRVATLVARQPGAGHVLGSVMEEVGQLLGAGLTQMLRYEGAAAAVVAGWAGPQLRGPVMPLATRVALEGDALAGFVFREHRATRVNSGSLGTGGALAEHLVACGLRSATAAPIDVEGGLWGVIVAGWPARTPPLDAETRIAEFAQLVATSIANAHARSEVVRLADEQAALRRVATLVAEGEPPAAIFASVAEEITRITHVENGYVVRFEPDDTLTVVATRGELGYPHVGATRPLDGDGVAARVYRTGRPAHVLVPGETLVSSVGAPILLGDRLWGAAIGTSATRSAADLDDADAVHEAGRVAEKRIAELADLVAIAISNADAHAQLTTSRARVVAAADDARRRLERNLHDGIQQGLVSLALALREAESMAPTDPPELPVALSRIVDGLGEVLDELREISRGLHPANLAEGGLEFALRSLARRSAVPATLDVRVTGRLPDRVEVPAYYVVSEALTNAAKHAQASQVDIDVAATDGVVRVSVRDDGVGGADTGKGSGLIGLVDRVEAAGGEITITSPPGGGTALLATFRLADR</sequence>
<protein>
    <recommendedName>
        <fullName evidence="2">histidine kinase</fullName>
        <ecNumber evidence="2">2.7.13.3</ecNumber>
    </recommendedName>
</protein>
<feature type="domain" description="GAF" evidence="9">
    <location>
        <begin position="360"/>
        <end position="505"/>
    </location>
</feature>
<dbReference type="InterPro" id="IPR050482">
    <property type="entry name" value="Sensor_HK_TwoCompSys"/>
</dbReference>
<dbReference type="EMBL" id="BAAAHP010000134">
    <property type="protein sequence ID" value="GAA0947178.1"/>
    <property type="molecule type" value="Genomic_DNA"/>
</dbReference>
<dbReference type="PANTHER" id="PTHR24421:SF10">
    <property type="entry name" value="NITRATE_NITRITE SENSOR PROTEIN NARQ"/>
    <property type="match status" value="1"/>
</dbReference>
<dbReference type="Pfam" id="PF01590">
    <property type="entry name" value="GAF"/>
    <property type="match status" value="1"/>
</dbReference>
<dbReference type="RefSeq" id="WP_343943594.1">
    <property type="nucleotide sequence ID" value="NZ_BAAAHP010000134.1"/>
</dbReference>
<evidence type="ECO:0000256" key="8">
    <source>
        <dbReference type="ARBA" id="ARBA00023012"/>
    </source>
</evidence>
<evidence type="ECO:0000256" key="4">
    <source>
        <dbReference type="ARBA" id="ARBA00022679"/>
    </source>
</evidence>
<evidence type="ECO:0000313" key="11">
    <source>
        <dbReference type="EMBL" id="GAA0947178.1"/>
    </source>
</evidence>
<keyword evidence="6" id="KW-0418">Kinase</keyword>
<dbReference type="InterPro" id="IPR011712">
    <property type="entry name" value="Sig_transdc_His_kin_sub3_dim/P"/>
</dbReference>
<feature type="domain" description="GAF" evidence="9">
    <location>
        <begin position="190"/>
        <end position="339"/>
    </location>
</feature>
<evidence type="ECO:0000256" key="1">
    <source>
        <dbReference type="ARBA" id="ARBA00000085"/>
    </source>
</evidence>
<comment type="caution">
    <text evidence="11">The sequence shown here is derived from an EMBL/GenBank/DDBJ whole genome shotgun (WGS) entry which is preliminary data.</text>
</comment>
<dbReference type="Gene3D" id="1.20.5.1930">
    <property type="match status" value="1"/>
</dbReference>
<proteinExistence type="predicted"/>
<comment type="catalytic activity">
    <reaction evidence="1">
        <text>ATP + protein L-histidine = ADP + protein N-phospho-L-histidine.</text>
        <dbReference type="EC" id="2.7.13.3"/>
    </reaction>
</comment>
<keyword evidence="12" id="KW-1185">Reference proteome</keyword>
<dbReference type="Pfam" id="PF07730">
    <property type="entry name" value="HisKA_3"/>
    <property type="match status" value="1"/>
</dbReference>
<dbReference type="Pfam" id="PF02518">
    <property type="entry name" value="HATPase_c"/>
    <property type="match status" value="1"/>
</dbReference>
<evidence type="ECO:0000313" key="12">
    <source>
        <dbReference type="Proteomes" id="UP001499967"/>
    </source>
</evidence>
<evidence type="ECO:0000259" key="10">
    <source>
        <dbReference type="SMART" id="SM00387"/>
    </source>
</evidence>
<dbReference type="Gene3D" id="3.30.450.40">
    <property type="match status" value="2"/>
</dbReference>
<evidence type="ECO:0000256" key="3">
    <source>
        <dbReference type="ARBA" id="ARBA00022553"/>
    </source>
</evidence>
<dbReference type="SMART" id="SM00387">
    <property type="entry name" value="HATPase_c"/>
    <property type="match status" value="1"/>
</dbReference>
<keyword evidence="5" id="KW-0547">Nucleotide-binding</keyword>
<gene>
    <name evidence="11" type="ORF">GCM10009559_46110</name>
</gene>
<dbReference type="InterPro" id="IPR003594">
    <property type="entry name" value="HATPase_dom"/>
</dbReference>
<evidence type="ECO:0000256" key="5">
    <source>
        <dbReference type="ARBA" id="ARBA00022741"/>
    </source>
</evidence>
<keyword evidence="8" id="KW-0902">Two-component regulatory system</keyword>
<reference evidence="11 12" key="1">
    <citation type="journal article" date="2019" name="Int. J. Syst. Evol. Microbiol.">
        <title>The Global Catalogue of Microorganisms (GCM) 10K type strain sequencing project: providing services to taxonomists for standard genome sequencing and annotation.</title>
        <authorList>
            <consortium name="The Broad Institute Genomics Platform"/>
            <consortium name="The Broad Institute Genome Sequencing Center for Infectious Disease"/>
            <person name="Wu L."/>
            <person name="Ma J."/>
        </authorList>
    </citation>
    <scope>NUCLEOTIDE SEQUENCE [LARGE SCALE GENOMIC DNA]</scope>
    <source>
        <strain evidence="11 12">JCM 11117</strain>
    </source>
</reference>
<dbReference type="SMART" id="SM00065">
    <property type="entry name" value="GAF"/>
    <property type="match status" value="2"/>
</dbReference>
<accession>A0ABN1QTB8</accession>
<evidence type="ECO:0000256" key="6">
    <source>
        <dbReference type="ARBA" id="ARBA00022777"/>
    </source>
</evidence>
<keyword evidence="3" id="KW-0597">Phosphoprotein</keyword>
<dbReference type="Gene3D" id="3.30.565.10">
    <property type="entry name" value="Histidine kinase-like ATPase, C-terminal domain"/>
    <property type="match status" value="1"/>
</dbReference>
<dbReference type="InterPro" id="IPR029016">
    <property type="entry name" value="GAF-like_dom_sf"/>
</dbReference>
<dbReference type="InterPro" id="IPR036890">
    <property type="entry name" value="HATPase_C_sf"/>
</dbReference>
<keyword evidence="4" id="KW-0808">Transferase</keyword>
<dbReference type="EC" id="2.7.13.3" evidence="2"/>
<dbReference type="SUPFAM" id="SSF55874">
    <property type="entry name" value="ATPase domain of HSP90 chaperone/DNA topoisomerase II/histidine kinase"/>
    <property type="match status" value="1"/>
</dbReference>
<feature type="domain" description="Histidine kinase/HSP90-like ATPase" evidence="10">
    <location>
        <begin position="618"/>
        <end position="708"/>
    </location>
</feature>
<evidence type="ECO:0000259" key="9">
    <source>
        <dbReference type="SMART" id="SM00065"/>
    </source>
</evidence>
<dbReference type="Proteomes" id="UP001499967">
    <property type="component" value="Unassembled WGS sequence"/>
</dbReference>
<evidence type="ECO:0000256" key="2">
    <source>
        <dbReference type="ARBA" id="ARBA00012438"/>
    </source>
</evidence>
<dbReference type="InterPro" id="IPR003018">
    <property type="entry name" value="GAF"/>
</dbReference>
<dbReference type="SUPFAM" id="SSF55781">
    <property type="entry name" value="GAF domain-like"/>
    <property type="match status" value="2"/>
</dbReference>
<dbReference type="PANTHER" id="PTHR24421">
    <property type="entry name" value="NITRATE/NITRITE SENSOR PROTEIN NARX-RELATED"/>
    <property type="match status" value="1"/>
</dbReference>
<name>A0ABN1QTB8_9PSEU</name>
<dbReference type="CDD" id="cd16917">
    <property type="entry name" value="HATPase_UhpB-NarQ-NarX-like"/>
    <property type="match status" value="1"/>
</dbReference>
<evidence type="ECO:0000256" key="7">
    <source>
        <dbReference type="ARBA" id="ARBA00022840"/>
    </source>
</evidence>
<organism evidence="11 12">
    <name type="scientific">Pseudonocardia zijingensis</name>
    <dbReference type="NCBI Taxonomy" id="153376"/>
    <lineage>
        <taxon>Bacteria</taxon>
        <taxon>Bacillati</taxon>
        <taxon>Actinomycetota</taxon>
        <taxon>Actinomycetes</taxon>
        <taxon>Pseudonocardiales</taxon>
        <taxon>Pseudonocardiaceae</taxon>
        <taxon>Pseudonocardia</taxon>
    </lineage>
</organism>
<keyword evidence="7" id="KW-0067">ATP-binding</keyword>